<gene>
    <name evidence="4" type="ORF">CspeluHIS016_0108930</name>
</gene>
<sequence>MARFKEAEVAQHSAAAHSQSMAETPHAVRKHLPVKRWEAAGPFPAGMREHPLTASPLAAFGRFADSNASYADPELTFAHVAYGEGDWPSELPTGGRAGWAAFEEKDGEVEIAYPDVQWAQLRSDHGWAALQYSVLLRTRIDIPPGNGKLTPVLVDAAQVVEYAFVPASSSEQLLSWYAGDIYGYCNTPSGSAGTEENGPSNYARALALAPGEYVVLVRALYECRMFGDPGKKPPTIKIGLRVFLDDTSTSADDIPSSAPHVNVIVLPKLSLVPDLMDRWAMGSCVSVAVRVSPLNAPSPYSPEDDQVIRVRVAGFADGIALISRQDVRIAPGQTRCIRVMVLQSGPSNAQEIEITVRVTQGMEEWLIETSLPLKHVSSRDGKPVVMTVPSSLDALPVVSTAVVIPPIAPSASTTDIPPVLLALHGAGVSTPSNEWIETIPRLPGMWVILPSGQTEWGEDWHGASLRQAWDSRTAFEALVRKLGHNVSDDTVLIGHSNGGQGVWHMAARYPDKFRGVIAVAGYTKIQDYVPYTECIGAHFADPALQGILSAALAPYNNDLYLSNLASIPVLAVHGAYDDNVPPRHGRAQAFILSAWLGSAAPEDVRFVEVPNVGHVWDGVLRHPAILRFLTTLPPKRTADEIRTAGFTLATANPNETGSKAGIRIAELAVPGRLARLDVNARQWRRPGAPPLDLHGTNVRRVEISGWANGRDEPKSLVWSKADRAFVKDVHKPTKPRRYGPMLRLLDSEDTLSLVVGSRVAAEHARSIATRYAHDLRVYHRIDAVLLDDVDALRGLLDGTLGNGNIIVLGGPEQNKFAAWMLAQKHIPVSFPTRGVMTVAGRAVWEAGTGIIALHPHPFPSNGLACIVAGNDALGLELAARLLPLRTGVPVPDWAVVSPRMRWQAAGGLVGAGFWGADWGWSESMSWFDRE</sequence>
<dbReference type="InterPro" id="IPR029058">
    <property type="entry name" value="AB_hydrolase_fold"/>
</dbReference>
<comment type="caution">
    <text evidence="4">The sequence shown here is derived from an EMBL/GenBank/DDBJ whole genome shotgun (WGS) entry which is preliminary data.</text>
</comment>
<evidence type="ECO:0000259" key="3">
    <source>
        <dbReference type="Pfam" id="PF00326"/>
    </source>
</evidence>
<dbReference type="GO" id="GO:0006508">
    <property type="term" value="P:proteolysis"/>
    <property type="evidence" value="ECO:0007669"/>
    <property type="project" value="InterPro"/>
</dbReference>
<dbReference type="InterPro" id="IPR050955">
    <property type="entry name" value="Plant_Biomass_Hydrol_Est"/>
</dbReference>
<dbReference type="PANTHER" id="PTHR43037">
    <property type="entry name" value="UNNAMED PRODUCT-RELATED"/>
    <property type="match status" value="1"/>
</dbReference>
<organism evidence="4 5">
    <name type="scientific">Cutaneotrichosporon spelunceum</name>
    <dbReference type="NCBI Taxonomy" id="1672016"/>
    <lineage>
        <taxon>Eukaryota</taxon>
        <taxon>Fungi</taxon>
        <taxon>Dikarya</taxon>
        <taxon>Basidiomycota</taxon>
        <taxon>Agaricomycotina</taxon>
        <taxon>Tremellomycetes</taxon>
        <taxon>Trichosporonales</taxon>
        <taxon>Trichosporonaceae</taxon>
        <taxon>Cutaneotrichosporon</taxon>
    </lineage>
</organism>
<keyword evidence="1" id="KW-0732">Signal</keyword>
<dbReference type="PANTHER" id="PTHR43037:SF4">
    <property type="entry name" value="PEPTIDASE S9 PROLYL OLIGOPEPTIDASE CATALYTIC DOMAIN-CONTAINING PROTEIN"/>
    <property type="match status" value="1"/>
</dbReference>
<evidence type="ECO:0000313" key="4">
    <source>
        <dbReference type="EMBL" id="GMK54307.1"/>
    </source>
</evidence>
<reference evidence="4" key="1">
    <citation type="journal article" date="2023" name="BMC Genomics">
        <title>Chromosome-level genome assemblies of Cutaneotrichosporon spp. (Trichosporonales, Basidiomycota) reveal imbalanced evolution between nucleotide sequences and chromosome synteny.</title>
        <authorList>
            <person name="Kobayashi Y."/>
            <person name="Kayamori A."/>
            <person name="Aoki K."/>
            <person name="Shiwa Y."/>
            <person name="Matsutani M."/>
            <person name="Fujita N."/>
            <person name="Sugita T."/>
            <person name="Iwasaki W."/>
            <person name="Tanaka N."/>
            <person name="Takashima M."/>
        </authorList>
    </citation>
    <scope>NUCLEOTIDE SEQUENCE</scope>
    <source>
        <strain evidence="4">HIS016</strain>
    </source>
</reference>
<protein>
    <recommendedName>
        <fullName evidence="3">Peptidase S9 prolyl oligopeptidase catalytic domain-containing protein</fullName>
    </recommendedName>
</protein>
<feature type="region of interest" description="Disordered" evidence="2">
    <location>
        <begin position="1"/>
        <end position="29"/>
    </location>
</feature>
<evidence type="ECO:0000256" key="2">
    <source>
        <dbReference type="SAM" id="MobiDB-lite"/>
    </source>
</evidence>
<feature type="compositionally biased region" description="Low complexity" evidence="2">
    <location>
        <begin position="10"/>
        <end position="23"/>
    </location>
</feature>
<dbReference type="EMBL" id="BTCM01000001">
    <property type="protein sequence ID" value="GMK54307.1"/>
    <property type="molecule type" value="Genomic_DNA"/>
</dbReference>
<name>A0AAD3Y9Y8_9TREE</name>
<evidence type="ECO:0000256" key="1">
    <source>
        <dbReference type="ARBA" id="ARBA00022729"/>
    </source>
</evidence>
<dbReference type="InterPro" id="IPR001375">
    <property type="entry name" value="Peptidase_S9_cat"/>
</dbReference>
<reference evidence="4" key="2">
    <citation type="submission" date="2023-06" db="EMBL/GenBank/DDBJ databases">
        <authorList>
            <person name="Kobayashi Y."/>
            <person name="Kayamori A."/>
            <person name="Aoki K."/>
            <person name="Shiwa Y."/>
            <person name="Fujita N."/>
            <person name="Sugita T."/>
            <person name="Iwasaki W."/>
            <person name="Tanaka N."/>
            <person name="Takashima M."/>
        </authorList>
    </citation>
    <scope>NUCLEOTIDE SEQUENCE</scope>
    <source>
        <strain evidence="4">HIS016</strain>
    </source>
</reference>
<dbReference type="Gene3D" id="3.40.50.1820">
    <property type="entry name" value="alpha/beta hydrolase"/>
    <property type="match status" value="1"/>
</dbReference>
<feature type="domain" description="Peptidase S9 prolyl oligopeptidase catalytic" evidence="3">
    <location>
        <begin position="450"/>
        <end position="615"/>
    </location>
</feature>
<accession>A0AAD3Y9Y8</accession>
<keyword evidence="5" id="KW-1185">Reference proteome</keyword>
<dbReference type="Pfam" id="PF00326">
    <property type="entry name" value="Peptidase_S9"/>
    <property type="match status" value="1"/>
</dbReference>
<dbReference type="GO" id="GO:0008236">
    <property type="term" value="F:serine-type peptidase activity"/>
    <property type="evidence" value="ECO:0007669"/>
    <property type="project" value="InterPro"/>
</dbReference>
<dbReference type="AlphaFoldDB" id="A0AAD3Y9Y8"/>
<evidence type="ECO:0000313" key="5">
    <source>
        <dbReference type="Proteomes" id="UP001222932"/>
    </source>
</evidence>
<proteinExistence type="predicted"/>
<dbReference type="SUPFAM" id="SSF53474">
    <property type="entry name" value="alpha/beta-Hydrolases"/>
    <property type="match status" value="1"/>
</dbReference>
<dbReference type="Proteomes" id="UP001222932">
    <property type="component" value="Unassembled WGS sequence"/>
</dbReference>